<keyword evidence="6" id="KW-0808">Transferase</keyword>
<dbReference type="Proteomes" id="UP000186313">
    <property type="component" value="Unassembled WGS sequence"/>
</dbReference>
<keyword evidence="6" id="KW-0961">Cell wall biogenesis/degradation</keyword>
<protein>
    <recommendedName>
        <fullName evidence="6">Peptidoglycan glycosyltransferase MrdB</fullName>
        <shortName evidence="6">PGT</shortName>
        <ecNumber evidence="6">2.4.99.28</ecNumber>
    </recommendedName>
    <alternativeName>
        <fullName evidence="6">Cell elongation protein RodA</fullName>
    </alternativeName>
    <alternativeName>
        <fullName evidence="6">Cell wall polymerase</fullName>
    </alternativeName>
    <alternativeName>
        <fullName evidence="6">Peptidoglycan polymerase</fullName>
        <shortName evidence="6">PG polymerase</shortName>
    </alternativeName>
</protein>
<dbReference type="GO" id="GO:0032153">
    <property type="term" value="C:cell division site"/>
    <property type="evidence" value="ECO:0007669"/>
    <property type="project" value="TreeGrafter"/>
</dbReference>
<dbReference type="GO" id="GO:0051301">
    <property type="term" value="P:cell division"/>
    <property type="evidence" value="ECO:0007669"/>
    <property type="project" value="InterPro"/>
</dbReference>
<evidence type="ECO:0000256" key="2">
    <source>
        <dbReference type="ARBA" id="ARBA00022692"/>
    </source>
</evidence>
<keyword evidence="4 6" id="KW-1133">Transmembrane helix</keyword>
<accession>A0A1Q9HR76</accession>
<name>A0A1Q9HR76_9VIBR</name>
<dbReference type="STRING" id="1381081.BIY22_02340"/>
<dbReference type="Pfam" id="PF01098">
    <property type="entry name" value="FTSW_RODA_SPOVE"/>
    <property type="match status" value="1"/>
</dbReference>
<comment type="catalytic activity">
    <reaction evidence="6">
        <text>[GlcNAc-(1-&gt;4)-Mur2Ac(oyl-L-Ala-gamma-D-Glu-L-Lys-D-Ala-D-Ala)](n)-di-trans,octa-cis-undecaprenyl diphosphate + beta-D-GlcNAc-(1-&gt;4)-Mur2Ac(oyl-L-Ala-gamma-D-Glu-L-Lys-D-Ala-D-Ala)-di-trans,octa-cis-undecaprenyl diphosphate = [GlcNAc-(1-&gt;4)-Mur2Ac(oyl-L-Ala-gamma-D-Glu-L-Lys-D-Ala-D-Ala)](n+1)-di-trans,octa-cis-undecaprenyl diphosphate + di-trans,octa-cis-undecaprenyl diphosphate + H(+)</text>
        <dbReference type="Rhea" id="RHEA:23708"/>
        <dbReference type="Rhea" id="RHEA-COMP:9602"/>
        <dbReference type="Rhea" id="RHEA-COMP:9603"/>
        <dbReference type="ChEBI" id="CHEBI:15378"/>
        <dbReference type="ChEBI" id="CHEBI:58405"/>
        <dbReference type="ChEBI" id="CHEBI:60033"/>
        <dbReference type="ChEBI" id="CHEBI:78435"/>
        <dbReference type="EC" id="2.4.99.28"/>
    </reaction>
</comment>
<comment type="similarity">
    <text evidence="6">Belongs to the SEDS family. MrdB/RodA subfamily.</text>
</comment>
<dbReference type="OrthoDB" id="9768187at2"/>
<gene>
    <name evidence="6" type="primary">mrdB</name>
    <name evidence="6" type="synonym">rodA</name>
    <name evidence="7" type="ORF">BIY22_02340</name>
</gene>
<comment type="pathway">
    <text evidence="6">Cell wall biogenesis; peptidoglycan biosynthesis.</text>
</comment>
<organism evidence="7 8">
    <name type="scientific">Vibrio panuliri</name>
    <dbReference type="NCBI Taxonomy" id="1381081"/>
    <lineage>
        <taxon>Bacteria</taxon>
        <taxon>Pseudomonadati</taxon>
        <taxon>Pseudomonadota</taxon>
        <taxon>Gammaproteobacteria</taxon>
        <taxon>Vibrionales</taxon>
        <taxon>Vibrionaceae</taxon>
        <taxon>Vibrio</taxon>
    </lineage>
</organism>
<feature type="transmembrane region" description="Helical" evidence="6">
    <location>
        <begin position="66"/>
        <end position="85"/>
    </location>
</feature>
<evidence type="ECO:0000256" key="6">
    <source>
        <dbReference type="HAMAP-Rule" id="MF_02079"/>
    </source>
</evidence>
<dbReference type="AlphaFoldDB" id="A0A1Q9HR76"/>
<dbReference type="EC" id="2.4.99.28" evidence="6"/>
<dbReference type="InterPro" id="IPR001182">
    <property type="entry name" value="FtsW/RodA"/>
</dbReference>
<dbReference type="GO" id="GO:0009252">
    <property type="term" value="P:peptidoglycan biosynthetic process"/>
    <property type="evidence" value="ECO:0007669"/>
    <property type="project" value="UniProtKB-UniRule"/>
</dbReference>
<keyword evidence="6" id="KW-1003">Cell membrane</keyword>
<dbReference type="RefSeq" id="WP_075705990.1">
    <property type="nucleotide sequence ID" value="NZ_MJMJ01000001.1"/>
</dbReference>
<dbReference type="UniPathway" id="UPA00219"/>
<dbReference type="HAMAP" id="MF_02079">
    <property type="entry name" value="PGT_RodA"/>
    <property type="match status" value="1"/>
</dbReference>
<evidence type="ECO:0000256" key="3">
    <source>
        <dbReference type="ARBA" id="ARBA00022960"/>
    </source>
</evidence>
<dbReference type="PANTHER" id="PTHR30474:SF1">
    <property type="entry name" value="PEPTIDOGLYCAN GLYCOSYLTRANSFERASE MRDB"/>
    <property type="match status" value="1"/>
</dbReference>
<evidence type="ECO:0000313" key="7">
    <source>
        <dbReference type="EMBL" id="OLQ93351.1"/>
    </source>
</evidence>
<keyword evidence="6" id="KW-0573">Peptidoglycan synthesis</keyword>
<reference evidence="7 8" key="1">
    <citation type="submission" date="2016-09" db="EMBL/GenBank/DDBJ databases">
        <title>Genomic Taxonomy of the Vibrionaceae.</title>
        <authorList>
            <person name="Gonzalez-Castillo A."/>
            <person name="Gomez-Gil B."/>
            <person name="Enciso-Ibarra K."/>
        </authorList>
    </citation>
    <scope>NUCLEOTIDE SEQUENCE [LARGE SCALE GENOMIC DNA]</scope>
    <source>
        <strain evidence="7 8">CAIM 703</strain>
    </source>
</reference>
<dbReference type="NCBIfam" id="TIGR02210">
    <property type="entry name" value="rodA_shape"/>
    <property type="match status" value="1"/>
</dbReference>
<comment type="caution">
    <text evidence="7">The sequence shown here is derived from an EMBL/GenBank/DDBJ whole genome shotgun (WGS) entry which is preliminary data.</text>
</comment>
<comment type="function">
    <text evidence="6">Peptidoglycan polymerase that is essential for cell wall elongation.</text>
</comment>
<feature type="transmembrane region" description="Helical" evidence="6">
    <location>
        <begin position="175"/>
        <end position="194"/>
    </location>
</feature>
<comment type="subcellular location">
    <subcellularLocation>
        <location evidence="6">Cell inner membrane</location>
        <topology evidence="6">Multi-pass membrane protein</topology>
    </subcellularLocation>
    <subcellularLocation>
        <location evidence="1">Membrane</location>
        <topology evidence="1">Multi-pass membrane protein</topology>
    </subcellularLocation>
</comment>
<dbReference type="GO" id="GO:0008360">
    <property type="term" value="P:regulation of cell shape"/>
    <property type="evidence" value="ECO:0007669"/>
    <property type="project" value="UniProtKB-KW"/>
</dbReference>
<dbReference type="EMBL" id="MJMJ01000001">
    <property type="protein sequence ID" value="OLQ93351.1"/>
    <property type="molecule type" value="Genomic_DNA"/>
</dbReference>
<feature type="transmembrane region" description="Helical" evidence="6">
    <location>
        <begin position="264"/>
        <end position="285"/>
    </location>
</feature>
<dbReference type="GO" id="GO:0008955">
    <property type="term" value="F:peptidoglycan glycosyltransferase activity"/>
    <property type="evidence" value="ECO:0007669"/>
    <property type="project" value="UniProtKB-UniRule"/>
</dbReference>
<dbReference type="PANTHER" id="PTHR30474">
    <property type="entry name" value="CELL CYCLE PROTEIN"/>
    <property type="match status" value="1"/>
</dbReference>
<dbReference type="GO" id="GO:0005886">
    <property type="term" value="C:plasma membrane"/>
    <property type="evidence" value="ECO:0007669"/>
    <property type="project" value="UniProtKB-SubCell"/>
</dbReference>
<keyword evidence="6" id="KW-0997">Cell inner membrane</keyword>
<dbReference type="GO" id="GO:0071555">
    <property type="term" value="P:cell wall organization"/>
    <property type="evidence" value="ECO:0007669"/>
    <property type="project" value="UniProtKB-KW"/>
</dbReference>
<keyword evidence="3 6" id="KW-0133">Cell shape</keyword>
<keyword evidence="5 6" id="KW-0472">Membrane</keyword>
<feature type="transmembrane region" description="Helical" evidence="6">
    <location>
        <begin position="154"/>
        <end position="170"/>
    </location>
</feature>
<feature type="transmembrane region" description="Helical" evidence="6">
    <location>
        <begin position="12"/>
        <end position="30"/>
    </location>
</feature>
<evidence type="ECO:0000256" key="1">
    <source>
        <dbReference type="ARBA" id="ARBA00004141"/>
    </source>
</evidence>
<sequence>MLRFRPHIDYPLLAAICFLIAAGTISVWSASGFSEPILQRHLARAMIAIGALVVLSAVPAKKLCDIAPPLFGLAVTLLLAVVIAGDATNGSKRWLALGPIRFQPSELVKVAVPMMTAWMVAKDPGSPSFSKILSCLALTAIPAGLIVVQPDLDGAIFTVIYSLFVLFLGGMSWKIIATVVGTVATAVPILWMFFMESYQKMRVTQFLNPESDPLGAGYQIIQSLVAIGSGGIRGKGYMNATQGQLGFIPESHTDFIFSTFAEEWGYMGSVVLIATYLFIAARTLWLASHSDSAYGRLVIGALSLSFMLYAFINMGMVSGILPVMGSPLPFISYGGTAMITQGACFGIIMALAPRRRKAGTPFSAMGHAH</sequence>
<proteinExistence type="inferred from homology"/>
<keyword evidence="2 6" id="KW-0812">Transmembrane</keyword>
<feature type="transmembrane region" description="Helical" evidence="6">
    <location>
        <begin position="42"/>
        <end position="60"/>
    </location>
</feature>
<evidence type="ECO:0000256" key="5">
    <source>
        <dbReference type="ARBA" id="ARBA00023136"/>
    </source>
</evidence>
<dbReference type="InterPro" id="IPR011923">
    <property type="entry name" value="RodA/MrdB"/>
</dbReference>
<evidence type="ECO:0000313" key="8">
    <source>
        <dbReference type="Proteomes" id="UP000186313"/>
    </source>
</evidence>
<feature type="transmembrane region" description="Helical" evidence="6">
    <location>
        <begin position="297"/>
        <end position="324"/>
    </location>
</feature>
<dbReference type="GO" id="GO:0015648">
    <property type="term" value="F:lipid-linked peptidoglycan transporter activity"/>
    <property type="evidence" value="ECO:0007669"/>
    <property type="project" value="TreeGrafter"/>
</dbReference>
<evidence type="ECO:0000256" key="4">
    <source>
        <dbReference type="ARBA" id="ARBA00022989"/>
    </source>
</evidence>
<feature type="transmembrane region" description="Helical" evidence="6">
    <location>
        <begin position="330"/>
        <end position="352"/>
    </location>
</feature>
<keyword evidence="6" id="KW-0328">Glycosyltransferase</keyword>